<dbReference type="InterPro" id="IPR040256">
    <property type="entry name" value="At4g02000-like"/>
</dbReference>
<dbReference type="Proteomes" id="UP001058974">
    <property type="component" value="Chromosome 4"/>
</dbReference>
<evidence type="ECO:0000313" key="2">
    <source>
        <dbReference type="Proteomes" id="UP001058974"/>
    </source>
</evidence>
<dbReference type="AlphaFoldDB" id="A0A9D5ANW0"/>
<accession>A0A9D5ANW0</accession>
<organism evidence="1 2">
    <name type="scientific">Pisum sativum</name>
    <name type="common">Garden pea</name>
    <name type="synonym">Lathyrus oleraceus</name>
    <dbReference type="NCBI Taxonomy" id="3888"/>
    <lineage>
        <taxon>Eukaryota</taxon>
        <taxon>Viridiplantae</taxon>
        <taxon>Streptophyta</taxon>
        <taxon>Embryophyta</taxon>
        <taxon>Tracheophyta</taxon>
        <taxon>Spermatophyta</taxon>
        <taxon>Magnoliopsida</taxon>
        <taxon>eudicotyledons</taxon>
        <taxon>Gunneridae</taxon>
        <taxon>Pentapetalae</taxon>
        <taxon>rosids</taxon>
        <taxon>fabids</taxon>
        <taxon>Fabales</taxon>
        <taxon>Fabaceae</taxon>
        <taxon>Papilionoideae</taxon>
        <taxon>50 kb inversion clade</taxon>
        <taxon>NPAAA clade</taxon>
        <taxon>Hologalegina</taxon>
        <taxon>IRL clade</taxon>
        <taxon>Fabeae</taxon>
        <taxon>Lathyrus</taxon>
    </lineage>
</organism>
<comment type="caution">
    <text evidence="1">The sequence shown here is derived from an EMBL/GenBank/DDBJ whole genome shotgun (WGS) entry which is preliminary data.</text>
</comment>
<reference evidence="1 2" key="1">
    <citation type="journal article" date="2022" name="Nat. Genet.">
        <title>Improved pea reference genome and pan-genome highlight genomic features and evolutionary characteristics.</title>
        <authorList>
            <person name="Yang T."/>
            <person name="Liu R."/>
            <person name="Luo Y."/>
            <person name="Hu S."/>
            <person name="Wang D."/>
            <person name="Wang C."/>
            <person name="Pandey M.K."/>
            <person name="Ge S."/>
            <person name="Xu Q."/>
            <person name="Li N."/>
            <person name="Li G."/>
            <person name="Huang Y."/>
            <person name="Saxena R.K."/>
            <person name="Ji Y."/>
            <person name="Li M."/>
            <person name="Yan X."/>
            <person name="He Y."/>
            <person name="Liu Y."/>
            <person name="Wang X."/>
            <person name="Xiang C."/>
            <person name="Varshney R.K."/>
            <person name="Ding H."/>
            <person name="Gao S."/>
            <person name="Zong X."/>
        </authorList>
    </citation>
    <scope>NUCLEOTIDE SEQUENCE [LARGE SCALE GENOMIC DNA]</scope>
    <source>
        <strain evidence="1 2">cv. Zhongwan 6</strain>
    </source>
</reference>
<dbReference type="PANTHER" id="PTHR31286">
    <property type="entry name" value="GLYCINE-RICH CELL WALL STRUCTURAL PROTEIN 1.8-LIKE"/>
    <property type="match status" value="1"/>
</dbReference>
<sequence length="223" mass="25909">MLGRRIDYKTLENILQQRRARRGVLNIVDLGKEYYLVTFSCEEDLYVSLMEYYLVTFSCEEDLSCNYDDKFKMFIGNCIDITVNVDTNMFSIERGNYSRLCIQVDLTKPLLVIFSIKEKHYKVEYKGLHLLCPNCGRFWHYKEGEKEGSHGKTKSILESIMEEKCLNEAVTGLNLDEGIHEEFGLVKIDSGYDIRVRHNQDQLVPKEFIAQGSIDENNGNFTP</sequence>
<evidence type="ECO:0000313" key="1">
    <source>
        <dbReference type="EMBL" id="KAI5418987.1"/>
    </source>
</evidence>
<gene>
    <name evidence="1" type="ORF">KIW84_043269</name>
</gene>
<keyword evidence="2" id="KW-1185">Reference proteome</keyword>
<name>A0A9D5ANW0_PEA</name>
<dbReference type="PANTHER" id="PTHR31286:SF99">
    <property type="entry name" value="DUF4283 DOMAIN-CONTAINING PROTEIN"/>
    <property type="match status" value="1"/>
</dbReference>
<dbReference type="Gramene" id="Psat04G0326900-T1">
    <property type="protein sequence ID" value="KAI5418987.1"/>
    <property type="gene ID" value="KIW84_043269"/>
</dbReference>
<proteinExistence type="predicted"/>
<dbReference type="EMBL" id="JAMSHJ010000004">
    <property type="protein sequence ID" value="KAI5418987.1"/>
    <property type="molecule type" value="Genomic_DNA"/>
</dbReference>
<protein>
    <submittedName>
        <fullName evidence="1">Uncharacterized protein</fullName>
    </submittedName>
</protein>